<dbReference type="Proteomes" id="UP000257039">
    <property type="component" value="Unassembled WGS sequence"/>
</dbReference>
<dbReference type="AlphaFoldDB" id="A0A4P9VSC6"/>
<keyword evidence="1" id="KW-0812">Transmembrane</keyword>
<reference evidence="2 3" key="1">
    <citation type="submission" date="2017-04" db="EMBL/GenBank/DDBJ databases">
        <title>Draft genome sequence of Zooshikella ganghwensis VG4 isolated from Red Sea sediments.</title>
        <authorList>
            <person name="Rehman Z."/>
            <person name="Alam I."/>
            <person name="Kamau A."/>
            <person name="Bajic V."/>
            <person name="Leiknes T."/>
        </authorList>
    </citation>
    <scope>NUCLEOTIDE SEQUENCE [LARGE SCALE GENOMIC DNA]</scope>
    <source>
        <strain evidence="2 3">VG4</strain>
    </source>
</reference>
<comment type="caution">
    <text evidence="2">The sequence shown here is derived from an EMBL/GenBank/DDBJ whole genome shotgun (WGS) entry which is preliminary data.</text>
</comment>
<gene>
    <name evidence="2" type="ORF">B9G39_17690</name>
</gene>
<feature type="transmembrane region" description="Helical" evidence="1">
    <location>
        <begin position="104"/>
        <end position="124"/>
    </location>
</feature>
<protein>
    <submittedName>
        <fullName evidence="2">Uncharacterized protein</fullName>
    </submittedName>
</protein>
<name>A0A4P9VSC6_9GAMM</name>
<feature type="transmembrane region" description="Helical" evidence="1">
    <location>
        <begin position="72"/>
        <end position="92"/>
    </location>
</feature>
<keyword evidence="1" id="KW-0472">Membrane</keyword>
<feature type="transmembrane region" description="Helical" evidence="1">
    <location>
        <begin position="45"/>
        <end position="65"/>
    </location>
</feature>
<sequence>MTYCFLSGIENTIFWSKVVELRESTGRIDSFALAHEYKLVINTEILFYHFLFIIIAYSIASIAITRIVKKNIIFHLLVFVLVAEIAMKTFFLLLSPEEFFEYPYLLIAEVICAVTVCISTGVIAKKVSGQENN</sequence>
<accession>A0A4P9VSC6</accession>
<keyword evidence="3" id="KW-1185">Reference proteome</keyword>
<evidence type="ECO:0000313" key="3">
    <source>
        <dbReference type="Proteomes" id="UP000257039"/>
    </source>
</evidence>
<proteinExistence type="predicted"/>
<organism evidence="2 3">
    <name type="scientific">Zooshikella ganghwensis</name>
    <dbReference type="NCBI Taxonomy" id="202772"/>
    <lineage>
        <taxon>Bacteria</taxon>
        <taxon>Pseudomonadati</taxon>
        <taxon>Pseudomonadota</taxon>
        <taxon>Gammaproteobacteria</taxon>
        <taxon>Oceanospirillales</taxon>
        <taxon>Zooshikellaceae</taxon>
        <taxon>Zooshikella</taxon>
    </lineage>
</organism>
<keyword evidence="1" id="KW-1133">Transmembrane helix</keyword>
<evidence type="ECO:0000256" key="1">
    <source>
        <dbReference type="SAM" id="Phobius"/>
    </source>
</evidence>
<dbReference type="EMBL" id="NDXW01000001">
    <property type="protein sequence ID" value="RDH45122.1"/>
    <property type="molecule type" value="Genomic_DNA"/>
</dbReference>
<evidence type="ECO:0000313" key="2">
    <source>
        <dbReference type="EMBL" id="RDH45122.1"/>
    </source>
</evidence>